<keyword evidence="1" id="KW-0732">Signal</keyword>
<feature type="signal peptide" evidence="1">
    <location>
        <begin position="1"/>
        <end position="17"/>
    </location>
</feature>
<reference evidence="2" key="1">
    <citation type="submission" date="2018-01" db="EMBL/GenBank/DDBJ databases">
        <title>An insight into the sialome of Amazonian anophelines.</title>
        <authorList>
            <person name="Ribeiro J.M."/>
            <person name="Scarpassa V."/>
            <person name="Calvo E."/>
        </authorList>
    </citation>
    <scope>NUCLEOTIDE SEQUENCE</scope>
</reference>
<organism evidence="2">
    <name type="scientific">Anopheles darlingi</name>
    <name type="common">Mosquito</name>
    <dbReference type="NCBI Taxonomy" id="43151"/>
    <lineage>
        <taxon>Eukaryota</taxon>
        <taxon>Metazoa</taxon>
        <taxon>Ecdysozoa</taxon>
        <taxon>Arthropoda</taxon>
        <taxon>Hexapoda</taxon>
        <taxon>Insecta</taxon>
        <taxon>Pterygota</taxon>
        <taxon>Neoptera</taxon>
        <taxon>Endopterygota</taxon>
        <taxon>Diptera</taxon>
        <taxon>Nematocera</taxon>
        <taxon>Culicoidea</taxon>
        <taxon>Culicidae</taxon>
        <taxon>Anophelinae</taxon>
        <taxon>Anopheles</taxon>
    </lineage>
</organism>
<dbReference type="AlphaFoldDB" id="A0A2M4DDZ9"/>
<proteinExistence type="predicted"/>
<sequence length="73" mass="8307">MLLTCNNIFHLVFVVVAIRVHFHHIHRHGVFQIYAFGLFAGVQEANLGTGVDFWATGYTRVSRVVSFTKFRGV</sequence>
<feature type="chain" id="PRO_5014805176" evidence="1">
    <location>
        <begin position="18"/>
        <end position="73"/>
    </location>
</feature>
<name>A0A2M4DDZ9_ANODA</name>
<protein>
    <submittedName>
        <fullName evidence="2">Putative secreted protein</fullName>
    </submittedName>
</protein>
<accession>A0A2M4DDZ9</accession>
<evidence type="ECO:0000313" key="2">
    <source>
        <dbReference type="EMBL" id="MBW75830.1"/>
    </source>
</evidence>
<dbReference type="EMBL" id="GGFL01011652">
    <property type="protein sequence ID" value="MBW75830.1"/>
    <property type="molecule type" value="Transcribed_RNA"/>
</dbReference>
<evidence type="ECO:0000256" key="1">
    <source>
        <dbReference type="SAM" id="SignalP"/>
    </source>
</evidence>